<evidence type="ECO:0000256" key="4">
    <source>
        <dbReference type="ARBA" id="ARBA00022840"/>
    </source>
</evidence>
<dbReference type="PROSITE" id="PS00211">
    <property type="entry name" value="ABC_TRANSPORTER_1"/>
    <property type="match status" value="1"/>
</dbReference>
<dbReference type="SMART" id="SM00382">
    <property type="entry name" value="AAA"/>
    <property type="match status" value="1"/>
</dbReference>
<evidence type="ECO:0000259" key="6">
    <source>
        <dbReference type="PROSITE" id="PS50893"/>
    </source>
</evidence>
<sequence length="234" mass="25401">MVSPLLSVQGINASYGEAQVLRDVSLDVAAGEVVTLVGRNGAGKTTLLRCLMGLHRPTSGTITFDGTDITGLPAHRRTRRGLGLVPDDRGIFASLSVEENLRLPPPVSGSAWSMDRVYESFPVLKERRKFPGTKLSGGEQQMLAIARVLRMGATLLLCDEPTEGLSPVLVYQIGDILRDIKAAGVTVLLVEQNVRFASTVADRHYLLAQGRVAQTLDNAEVQEREHELLEYLGI</sequence>
<keyword evidence="4 7" id="KW-0067">ATP-binding</keyword>
<name>A0A4R2HSC8_9ACTN</name>
<feature type="domain" description="ABC transporter" evidence="6">
    <location>
        <begin position="6"/>
        <end position="234"/>
    </location>
</feature>
<evidence type="ECO:0000256" key="5">
    <source>
        <dbReference type="ARBA" id="ARBA00022970"/>
    </source>
</evidence>
<dbReference type="GO" id="GO:0005524">
    <property type="term" value="F:ATP binding"/>
    <property type="evidence" value="ECO:0007669"/>
    <property type="project" value="UniProtKB-KW"/>
</dbReference>
<dbReference type="PANTHER" id="PTHR43820">
    <property type="entry name" value="HIGH-AFFINITY BRANCHED-CHAIN AMINO ACID TRANSPORT ATP-BINDING PROTEIN LIVF"/>
    <property type="match status" value="1"/>
</dbReference>
<dbReference type="AlphaFoldDB" id="A0A4R2HSC8"/>
<gene>
    <name evidence="7" type="ORF">EV652_104481</name>
</gene>
<keyword evidence="3" id="KW-0547">Nucleotide-binding</keyword>
<evidence type="ECO:0000313" key="8">
    <source>
        <dbReference type="Proteomes" id="UP000294508"/>
    </source>
</evidence>
<dbReference type="Proteomes" id="UP000294508">
    <property type="component" value="Unassembled WGS sequence"/>
</dbReference>
<dbReference type="CDD" id="cd03224">
    <property type="entry name" value="ABC_TM1139_LivF_branched"/>
    <property type="match status" value="1"/>
</dbReference>
<keyword evidence="5" id="KW-0029">Amino-acid transport</keyword>
<evidence type="ECO:0000256" key="2">
    <source>
        <dbReference type="ARBA" id="ARBA00022448"/>
    </source>
</evidence>
<keyword evidence="2" id="KW-0813">Transport</keyword>
<evidence type="ECO:0000256" key="3">
    <source>
        <dbReference type="ARBA" id="ARBA00022741"/>
    </source>
</evidence>
<reference evidence="7 8" key="1">
    <citation type="journal article" date="2015" name="Stand. Genomic Sci.">
        <title>Genomic Encyclopedia of Bacterial and Archaeal Type Strains, Phase III: the genomes of soil and plant-associated and newly described type strains.</title>
        <authorList>
            <person name="Whitman W.B."/>
            <person name="Woyke T."/>
            <person name="Klenk H.P."/>
            <person name="Zhou Y."/>
            <person name="Lilburn T.G."/>
            <person name="Beck B.J."/>
            <person name="De Vos P."/>
            <person name="Vandamme P."/>
            <person name="Eisen J.A."/>
            <person name="Garrity G."/>
            <person name="Hugenholtz P."/>
            <person name="Kyrpides N.C."/>
        </authorList>
    </citation>
    <scope>NUCLEOTIDE SEQUENCE [LARGE SCALE GENOMIC DNA]</scope>
    <source>
        <strain evidence="7 8">VKM Ac-2572</strain>
    </source>
</reference>
<dbReference type="GO" id="GO:0015658">
    <property type="term" value="F:branched-chain amino acid transmembrane transporter activity"/>
    <property type="evidence" value="ECO:0007669"/>
    <property type="project" value="TreeGrafter"/>
</dbReference>
<protein>
    <submittedName>
        <fullName evidence="7">Branched-chain amino acid transport system ATP-binding protein</fullName>
    </submittedName>
</protein>
<dbReference type="PROSITE" id="PS50893">
    <property type="entry name" value="ABC_TRANSPORTER_2"/>
    <property type="match status" value="1"/>
</dbReference>
<dbReference type="InterPro" id="IPR052156">
    <property type="entry name" value="BCAA_Transport_ATP-bd_LivF"/>
</dbReference>
<dbReference type="GO" id="GO:0016887">
    <property type="term" value="F:ATP hydrolysis activity"/>
    <property type="evidence" value="ECO:0007669"/>
    <property type="project" value="InterPro"/>
</dbReference>
<evidence type="ECO:0000256" key="1">
    <source>
        <dbReference type="ARBA" id="ARBA00005417"/>
    </source>
</evidence>
<dbReference type="PANTHER" id="PTHR43820:SF4">
    <property type="entry name" value="HIGH-AFFINITY BRANCHED-CHAIN AMINO ACID TRANSPORT ATP-BINDING PROTEIN LIVF"/>
    <property type="match status" value="1"/>
</dbReference>
<keyword evidence="8" id="KW-1185">Reference proteome</keyword>
<dbReference type="Gene3D" id="3.40.50.300">
    <property type="entry name" value="P-loop containing nucleotide triphosphate hydrolases"/>
    <property type="match status" value="1"/>
</dbReference>
<dbReference type="GO" id="GO:0015807">
    <property type="term" value="P:L-amino acid transport"/>
    <property type="evidence" value="ECO:0007669"/>
    <property type="project" value="TreeGrafter"/>
</dbReference>
<dbReference type="InterPro" id="IPR027417">
    <property type="entry name" value="P-loop_NTPase"/>
</dbReference>
<dbReference type="InterPro" id="IPR003439">
    <property type="entry name" value="ABC_transporter-like_ATP-bd"/>
</dbReference>
<dbReference type="InterPro" id="IPR017871">
    <property type="entry name" value="ABC_transporter-like_CS"/>
</dbReference>
<organism evidence="7 8">
    <name type="scientific">Kribbella steppae</name>
    <dbReference type="NCBI Taxonomy" id="2512223"/>
    <lineage>
        <taxon>Bacteria</taxon>
        <taxon>Bacillati</taxon>
        <taxon>Actinomycetota</taxon>
        <taxon>Actinomycetes</taxon>
        <taxon>Propionibacteriales</taxon>
        <taxon>Kribbellaceae</taxon>
        <taxon>Kribbella</taxon>
    </lineage>
</organism>
<dbReference type="Pfam" id="PF00005">
    <property type="entry name" value="ABC_tran"/>
    <property type="match status" value="1"/>
</dbReference>
<proteinExistence type="inferred from homology"/>
<dbReference type="SUPFAM" id="SSF52540">
    <property type="entry name" value="P-loop containing nucleoside triphosphate hydrolases"/>
    <property type="match status" value="1"/>
</dbReference>
<dbReference type="InterPro" id="IPR003593">
    <property type="entry name" value="AAA+_ATPase"/>
</dbReference>
<comment type="similarity">
    <text evidence="1">Belongs to the ABC transporter superfamily.</text>
</comment>
<dbReference type="EMBL" id="SLWN01000004">
    <property type="protein sequence ID" value="TCO32875.1"/>
    <property type="molecule type" value="Genomic_DNA"/>
</dbReference>
<evidence type="ECO:0000313" key="7">
    <source>
        <dbReference type="EMBL" id="TCO32875.1"/>
    </source>
</evidence>
<accession>A0A4R2HSC8</accession>
<comment type="caution">
    <text evidence="7">The sequence shown here is derived from an EMBL/GenBank/DDBJ whole genome shotgun (WGS) entry which is preliminary data.</text>
</comment>